<organism evidence="3 4">
    <name type="scientific">Aureobasidium melanogenum</name>
    <name type="common">Aureobasidium pullulans var. melanogenum</name>
    <dbReference type="NCBI Taxonomy" id="46634"/>
    <lineage>
        <taxon>Eukaryota</taxon>
        <taxon>Fungi</taxon>
        <taxon>Dikarya</taxon>
        <taxon>Ascomycota</taxon>
        <taxon>Pezizomycotina</taxon>
        <taxon>Dothideomycetes</taxon>
        <taxon>Dothideomycetidae</taxon>
        <taxon>Dothideales</taxon>
        <taxon>Saccotheciaceae</taxon>
        <taxon>Aureobasidium</taxon>
    </lineage>
</organism>
<feature type="compositionally biased region" description="Basic and acidic residues" evidence="2">
    <location>
        <begin position="254"/>
        <end position="268"/>
    </location>
</feature>
<gene>
    <name evidence="3" type="ORF">KCU98_g10884</name>
</gene>
<feature type="region of interest" description="Disordered" evidence="2">
    <location>
        <begin position="220"/>
        <end position="302"/>
    </location>
</feature>
<evidence type="ECO:0000313" key="4">
    <source>
        <dbReference type="Proteomes" id="UP000729357"/>
    </source>
</evidence>
<dbReference type="AlphaFoldDB" id="A0A9P8FLN5"/>
<feature type="coiled-coil region" evidence="1">
    <location>
        <begin position="2"/>
        <end position="107"/>
    </location>
</feature>
<dbReference type="EMBL" id="JAHFXS010001673">
    <property type="protein sequence ID" value="KAG9976180.1"/>
    <property type="molecule type" value="Genomic_DNA"/>
</dbReference>
<sequence>NYRDQNLALESLRAEHELAKQELESTKFILQRREQELERLRTAHDAKVQELELRLKEAMESSSSAEQPIHAIPVHLHDQLSESRLRLAQTKAAYSQLLEEYTNLRESRGSADGAHSLPIHPDETGYMTQEGNVWSHSLAGSRRAYYTDRGVDQFELFAPHMDFGRTASPVSSLNQSYPPARPLRPEAYQQRIQNSHPMSRAQSNHHGEHALHPSVAHGAARSTFGSDQSSPPPSSLGQEPNRSVFSFNSDLSEEPVKEGGKPKPEARMYGRGGAQNNKKKDKVDKSEKPVKSNGIRGLRGLM</sequence>
<feature type="compositionally biased region" description="Basic and acidic residues" evidence="2">
    <location>
        <begin position="281"/>
        <end position="290"/>
    </location>
</feature>
<feature type="non-terminal residue" evidence="3">
    <location>
        <position position="302"/>
    </location>
</feature>
<name>A0A9P8FLN5_AURME</name>
<evidence type="ECO:0000256" key="2">
    <source>
        <dbReference type="SAM" id="MobiDB-lite"/>
    </source>
</evidence>
<evidence type="ECO:0000256" key="1">
    <source>
        <dbReference type="SAM" id="Coils"/>
    </source>
</evidence>
<keyword evidence="4" id="KW-1185">Reference proteome</keyword>
<protein>
    <submittedName>
        <fullName evidence="3">Uncharacterized protein</fullName>
    </submittedName>
</protein>
<comment type="caution">
    <text evidence="3">The sequence shown here is derived from an EMBL/GenBank/DDBJ whole genome shotgun (WGS) entry which is preliminary data.</text>
</comment>
<keyword evidence="1" id="KW-0175">Coiled coil</keyword>
<reference evidence="3" key="2">
    <citation type="submission" date="2021-08" db="EMBL/GenBank/DDBJ databases">
        <authorList>
            <person name="Gostincar C."/>
            <person name="Sun X."/>
            <person name="Song Z."/>
            <person name="Gunde-Cimerman N."/>
        </authorList>
    </citation>
    <scope>NUCLEOTIDE SEQUENCE</scope>
    <source>
        <strain evidence="3">EXF-9298</strain>
    </source>
</reference>
<reference evidence="3" key="1">
    <citation type="journal article" date="2021" name="J Fungi (Basel)">
        <title>Virulence traits and population genomics of the black yeast Aureobasidium melanogenum.</title>
        <authorList>
            <person name="Cernosa A."/>
            <person name="Sun X."/>
            <person name="Gostincar C."/>
            <person name="Fang C."/>
            <person name="Gunde-Cimerman N."/>
            <person name="Song Z."/>
        </authorList>
    </citation>
    <scope>NUCLEOTIDE SEQUENCE</scope>
    <source>
        <strain evidence="3">EXF-9298</strain>
    </source>
</reference>
<dbReference type="Proteomes" id="UP000729357">
    <property type="component" value="Unassembled WGS sequence"/>
</dbReference>
<proteinExistence type="predicted"/>
<feature type="non-terminal residue" evidence="3">
    <location>
        <position position="1"/>
    </location>
</feature>
<accession>A0A9P8FLN5</accession>
<evidence type="ECO:0000313" key="3">
    <source>
        <dbReference type="EMBL" id="KAG9976180.1"/>
    </source>
</evidence>
<feature type="compositionally biased region" description="Polar residues" evidence="2">
    <location>
        <begin position="223"/>
        <end position="250"/>
    </location>
</feature>